<comment type="caution">
    <text evidence="2">The sequence shown here is derived from an EMBL/GenBank/DDBJ whole genome shotgun (WGS) entry which is preliminary data.</text>
</comment>
<feature type="domain" description="DUF1854" evidence="1">
    <location>
        <begin position="33"/>
        <end position="161"/>
    </location>
</feature>
<dbReference type="EMBL" id="DSVQ01000019">
    <property type="protein sequence ID" value="HGT41237.1"/>
    <property type="molecule type" value="Genomic_DNA"/>
</dbReference>
<dbReference type="AlphaFoldDB" id="A0A7C4LQW9"/>
<organism evidence="2">
    <name type="scientific">Schlesneria paludicola</name>
    <dbReference type="NCBI Taxonomy" id="360056"/>
    <lineage>
        <taxon>Bacteria</taxon>
        <taxon>Pseudomonadati</taxon>
        <taxon>Planctomycetota</taxon>
        <taxon>Planctomycetia</taxon>
        <taxon>Planctomycetales</taxon>
        <taxon>Planctomycetaceae</taxon>
        <taxon>Schlesneria</taxon>
    </lineage>
</organism>
<accession>A0A7C4LQW9</accession>
<dbReference type="Pfam" id="PF08909">
    <property type="entry name" value="DUF1854"/>
    <property type="match status" value="1"/>
</dbReference>
<proteinExistence type="predicted"/>
<evidence type="ECO:0000313" key="2">
    <source>
        <dbReference type="EMBL" id="HGT41237.1"/>
    </source>
</evidence>
<gene>
    <name evidence="2" type="ORF">ENS64_18470</name>
</gene>
<reference evidence="2" key="1">
    <citation type="journal article" date="2020" name="mSystems">
        <title>Genome- and Community-Level Interaction Insights into Carbon Utilization and Element Cycling Functions of Hydrothermarchaeota in Hydrothermal Sediment.</title>
        <authorList>
            <person name="Zhou Z."/>
            <person name="Liu Y."/>
            <person name="Xu W."/>
            <person name="Pan J."/>
            <person name="Luo Z.H."/>
            <person name="Li M."/>
        </authorList>
    </citation>
    <scope>NUCLEOTIDE SEQUENCE [LARGE SCALE GENOMIC DNA]</scope>
    <source>
        <strain evidence="2">SpSt-508</strain>
    </source>
</reference>
<evidence type="ECO:0000259" key="1">
    <source>
        <dbReference type="Pfam" id="PF08909"/>
    </source>
</evidence>
<protein>
    <submittedName>
        <fullName evidence="2">DUF1854 domain-containing protein</fullName>
    </submittedName>
</protein>
<name>A0A7C4LQW9_9PLAN</name>
<sequence>MTAHSGSASAPPLQLHHNAYGQLVLTLPDGSVHEDVEPYRCFPWSAPHVAISLVGRDGRELINLPDLTQLPDATRKLLEADLAEREFVPVIQRIAKASGLWPPCTWEVVTDRGPAMVVIESEDDVRKLGPHGVLIADASGLRFRIPDTRRLDQGSLRHLRRLL</sequence>
<dbReference type="InterPro" id="IPR015005">
    <property type="entry name" value="DUF1854"/>
</dbReference>